<dbReference type="RefSeq" id="WP_139861692.1">
    <property type="nucleotide sequence ID" value="NZ_CAADFC020000016.1"/>
</dbReference>
<keyword evidence="1 2" id="KW-0129">CBS domain</keyword>
<evidence type="ECO:0000256" key="1">
    <source>
        <dbReference type="ARBA" id="ARBA00023122"/>
    </source>
</evidence>
<dbReference type="OrthoDB" id="9783590at2"/>
<feature type="domain" description="CBS" evidence="3">
    <location>
        <begin position="94"/>
        <end position="149"/>
    </location>
</feature>
<gene>
    <name evidence="4" type="ORF">CI1B_45510</name>
</gene>
<evidence type="ECO:0000313" key="5">
    <source>
        <dbReference type="Proteomes" id="UP000328092"/>
    </source>
</evidence>
<dbReference type="PROSITE" id="PS51371">
    <property type="entry name" value="CBS"/>
    <property type="match status" value="2"/>
</dbReference>
<dbReference type="InterPro" id="IPR000644">
    <property type="entry name" value="CBS_dom"/>
</dbReference>
<name>A0A508TBQ5_9BRAD</name>
<evidence type="ECO:0000313" key="4">
    <source>
        <dbReference type="EMBL" id="VIO72902.1"/>
    </source>
</evidence>
<feature type="domain" description="CBS" evidence="3">
    <location>
        <begin position="7"/>
        <end position="65"/>
    </location>
</feature>
<organism evidence="4 5">
    <name type="scientific">Bradyrhizobium ivorense</name>
    <dbReference type="NCBI Taxonomy" id="2511166"/>
    <lineage>
        <taxon>Bacteria</taxon>
        <taxon>Pseudomonadati</taxon>
        <taxon>Pseudomonadota</taxon>
        <taxon>Alphaproteobacteria</taxon>
        <taxon>Hyphomicrobiales</taxon>
        <taxon>Nitrobacteraceae</taxon>
        <taxon>Bradyrhizobium</taxon>
    </lineage>
</organism>
<evidence type="ECO:0000256" key="2">
    <source>
        <dbReference type="PROSITE-ProRule" id="PRU00703"/>
    </source>
</evidence>
<keyword evidence="5" id="KW-1185">Reference proteome</keyword>
<dbReference type="EMBL" id="CAADFC020000016">
    <property type="protein sequence ID" value="VIO72902.1"/>
    <property type="molecule type" value="Genomic_DNA"/>
</dbReference>
<dbReference type="AlphaFoldDB" id="A0A508TBQ5"/>
<proteinExistence type="predicted"/>
<comment type="caution">
    <text evidence="4">The sequence shown here is derived from an EMBL/GenBank/DDBJ whole genome shotgun (WGS) entry which is preliminary data.</text>
</comment>
<dbReference type="PANTHER" id="PTHR43080:SF26">
    <property type="entry name" value="REGULATORY PROTEIN"/>
    <property type="match status" value="1"/>
</dbReference>
<sequence>MLAMNVMRTSFATIKPDAQLLDAVRLLLETGQRSLPVLDGTGSLVGVISEGDFLHRRELGVRCPEGCWPEWLLGSEEGKLVRERTRALRVDAVMSRKPVWVEERATVDEIVGKMDSRQISQVLVLRDARVVGIVGRLQLLVALEQSLAGSAAA</sequence>
<dbReference type="SMART" id="SM00116">
    <property type="entry name" value="CBS"/>
    <property type="match status" value="2"/>
</dbReference>
<reference evidence="4" key="1">
    <citation type="submission" date="2019-02" db="EMBL/GenBank/DDBJ databases">
        <authorList>
            <person name="Pothier F.J."/>
        </authorList>
    </citation>
    <scope>NUCLEOTIDE SEQUENCE</scope>
    <source>
        <strain evidence="4">CI-1B</strain>
    </source>
</reference>
<dbReference type="Pfam" id="PF00571">
    <property type="entry name" value="CBS"/>
    <property type="match status" value="2"/>
</dbReference>
<accession>A0A508TBQ5</accession>
<dbReference type="PANTHER" id="PTHR43080">
    <property type="entry name" value="CBS DOMAIN-CONTAINING PROTEIN CBSX3, MITOCHONDRIAL"/>
    <property type="match status" value="1"/>
</dbReference>
<protein>
    <recommendedName>
        <fullName evidence="3">CBS domain-containing protein</fullName>
    </recommendedName>
</protein>
<dbReference type="InterPro" id="IPR046342">
    <property type="entry name" value="CBS_dom_sf"/>
</dbReference>
<dbReference type="InterPro" id="IPR051257">
    <property type="entry name" value="Diverse_CBS-Domain"/>
</dbReference>
<dbReference type="SUPFAM" id="SSF54631">
    <property type="entry name" value="CBS-domain pair"/>
    <property type="match status" value="1"/>
</dbReference>
<dbReference type="Gene3D" id="3.10.580.10">
    <property type="entry name" value="CBS-domain"/>
    <property type="match status" value="1"/>
</dbReference>
<evidence type="ECO:0000259" key="3">
    <source>
        <dbReference type="PROSITE" id="PS51371"/>
    </source>
</evidence>
<dbReference type="Proteomes" id="UP000328092">
    <property type="component" value="Unassembled WGS sequence"/>
</dbReference>